<proteinExistence type="predicted"/>
<evidence type="ECO:0000313" key="1">
    <source>
        <dbReference type="EMBL" id="KAF7400589.1"/>
    </source>
</evidence>
<dbReference type="Proteomes" id="UP000614350">
    <property type="component" value="Unassembled WGS sequence"/>
</dbReference>
<dbReference type="AlphaFoldDB" id="A0A834K927"/>
<dbReference type="EMBL" id="JACSEA010000005">
    <property type="protein sequence ID" value="KAF7400589.1"/>
    <property type="molecule type" value="Genomic_DNA"/>
</dbReference>
<reference evidence="1" key="1">
    <citation type="journal article" date="2020" name="G3 (Bethesda)">
        <title>High-Quality Assemblies for Three Invasive Social Wasps from the &lt;i&gt;Vespula&lt;/i&gt; Genus.</title>
        <authorList>
            <person name="Harrop T.W.R."/>
            <person name="Guhlin J."/>
            <person name="McLaughlin G.M."/>
            <person name="Permina E."/>
            <person name="Stockwell P."/>
            <person name="Gilligan J."/>
            <person name="Le Lec M.F."/>
            <person name="Gruber M.A.M."/>
            <person name="Quinn O."/>
            <person name="Lovegrove M."/>
            <person name="Duncan E.J."/>
            <person name="Remnant E.J."/>
            <person name="Van Eeckhoven J."/>
            <person name="Graham B."/>
            <person name="Knapp R.A."/>
            <person name="Langford K.W."/>
            <person name="Kronenberg Z."/>
            <person name="Press M.O."/>
            <person name="Eacker S.M."/>
            <person name="Wilson-Rankin E.E."/>
            <person name="Purcell J."/>
            <person name="Lester P.J."/>
            <person name="Dearden P.K."/>
        </authorList>
    </citation>
    <scope>NUCLEOTIDE SEQUENCE</scope>
    <source>
        <strain evidence="1">Marl-1</strain>
    </source>
</reference>
<keyword evidence="2" id="KW-1185">Reference proteome</keyword>
<evidence type="ECO:0000313" key="2">
    <source>
        <dbReference type="Proteomes" id="UP000614350"/>
    </source>
</evidence>
<gene>
    <name evidence="1" type="ORF">HZH66_005773</name>
</gene>
<organism evidence="1 2">
    <name type="scientific">Vespula vulgaris</name>
    <name type="common">Yellow jacket</name>
    <name type="synonym">Wasp</name>
    <dbReference type="NCBI Taxonomy" id="7454"/>
    <lineage>
        <taxon>Eukaryota</taxon>
        <taxon>Metazoa</taxon>
        <taxon>Ecdysozoa</taxon>
        <taxon>Arthropoda</taxon>
        <taxon>Hexapoda</taxon>
        <taxon>Insecta</taxon>
        <taxon>Pterygota</taxon>
        <taxon>Neoptera</taxon>
        <taxon>Endopterygota</taxon>
        <taxon>Hymenoptera</taxon>
        <taxon>Apocrita</taxon>
        <taxon>Aculeata</taxon>
        <taxon>Vespoidea</taxon>
        <taxon>Vespidae</taxon>
        <taxon>Vespinae</taxon>
        <taxon>Vespula</taxon>
    </lineage>
</organism>
<accession>A0A834K927</accession>
<protein>
    <submittedName>
        <fullName evidence="1">Uncharacterized protein</fullName>
    </submittedName>
</protein>
<comment type="caution">
    <text evidence="1">The sequence shown here is derived from an EMBL/GenBank/DDBJ whole genome shotgun (WGS) entry which is preliminary data.</text>
</comment>
<name>A0A834K927_VESVU</name>
<sequence length="157" mass="17569">MVDILAIVGYSGARLFPEASPSPIESRSPSRFVVFLLVEWLNKVQTVACVGSLTSEQQPRAVQGYIVFVEVVKWDFHEIEFNTYVVAGKCWELLGGKRGTLGEWGGLGWGEEGGSVKRIRSIGFMPKDRQMDLGCLIRWEIVQTRLFPVAYIVSIES</sequence>